<accession>A0A9D7SZZ2</accession>
<dbReference type="Proteomes" id="UP000808337">
    <property type="component" value="Unassembled WGS sequence"/>
</dbReference>
<evidence type="ECO:0000313" key="2">
    <source>
        <dbReference type="Proteomes" id="UP000808337"/>
    </source>
</evidence>
<comment type="caution">
    <text evidence="1">The sequence shown here is derived from an EMBL/GenBank/DDBJ whole genome shotgun (WGS) entry which is preliminary data.</text>
</comment>
<protein>
    <submittedName>
        <fullName evidence="1">Uncharacterized protein</fullName>
    </submittedName>
</protein>
<organism evidence="1 2">
    <name type="scientific">Candidatus Opimibacter skivensis</name>
    <dbReference type="NCBI Taxonomy" id="2982028"/>
    <lineage>
        <taxon>Bacteria</taxon>
        <taxon>Pseudomonadati</taxon>
        <taxon>Bacteroidota</taxon>
        <taxon>Saprospiria</taxon>
        <taxon>Saprospirales</taxon>
        <taxon>Saprospiraceae</taxon>
        <taxon>Candidatus Opimibacter</taxon>
    </lineage>
</organism>
<sequence length="70" mass="7423">MQTISGSAVSVFNNLTLNNISGVVANTDLTVNKVLHLQSNNPSVSIGNLTLGAQILNLREVWLRSSASVM</sequence>
<name>A0A9D7SZZ2_9BACT</name>
<gene>
    <name evidence="1" type="ORF">IPP15_22555</name>
</gene>
<dbReference type="EMBL" id="JADKGY010000033">
    <property type="protein sequence ID" value="MBK9985102.1"/>
    <property type="molecule type" value="Genomic_DNA"/>
</dbReference>
<proteinExistence type="predicted"/>
<evidence type="ECO:0000313" key="1">
    <source>
        <dbReference type="EMBL" id="MBK9985102.1"/>
    </source>
</evidence>
<reference evidence="1 2" key="1">
    <citation type="submission" date="2020-10" db="EMBL/GenBank/DDBJ databases">
        <title>Connecting structure to function with the recovery of over 1000 high-quality activated sludge metagenome-assembled genomes encoding full-length rRNA genes using long-read sequencing.</title>
        <authorList>
            <person name="Singleton C.M."/>
            <person name="Petriglieri F."/>
            <person name="Kristensen J.M."/>
            <person name="Kirkegaard R.H."/>
            <person name="Michaelsen T.Y."/>
            <person name="Andersen M.H."/>
            <person name="Karst S.M."/>
            <person name="Dueholm M.S."/>
            <person name="Nielsen P.H."/>
            <person name="Albertsen M."/>
        </authorList>
    </citation>
    <scope>NUCLEOTIDE SEQUENCE [LARGE SCALE GENOMIC DNA]</scope>
    <source>
        <strain evidence="1">Ribe_18-Q3-R11-54_MAXAC.273</strain>
    </source>
</reference>
<dbReference type="AlphaFoldDB" id="A0A9D7SZZ2"/>